<dbReference type="InterPro" id="IPR000326">
    <property type="entry name" value="PAP2/HPO"/>
</dbReference>
<proteinExistence type="inferred from homology"/>
<sequence length="453" mass="50284">MALFPRAYQKMTDSGLGFGPSKRGRISMRLVFSYAFDWIALIATAGIAAVLGHIDPAKRPFSLVNPDISFPYTEHEMVPPYLLIILNAGVPIVIIAIVSLIFVPGPTVPKDTPKALIWKRKLWELHVGWLGLALALVSAWFFTESMKNIFGKPRPDLLSRCKPDLDNIEKYIVGGLAWANMTGQLVSADICQQTDRSILNDGFRSYPSGHSSSAAAGLIYASLFLASKFSVTIPFALPSASSSGRSHNHAAFPSRLRQNVDRYEPTRSATSSPTTKLDENAFEQNVKLQSLRQQAASPPLYLLILTVIPFAAAVFVASSRWYDYRHHGFDILFGFLMGTATSIYAFRYYHLPIRVGAGWAWAPRSEERAFWAGVGRLGYAGEDEEMLHSTPRHDTGMSANTSYPPMTSGALHQRPVPPQQSGHDERGVSPERPSFQDVELQRMNPRDDRDDRV</sequence>
<dbReference type="GO" id="GO:0006644">
    <property type="term" value="P:phospholipid metabolic process"/>
    <property type="evidence" value="ECO:0007669"/>
    <property type="project" value="InterPro"/>
</dbReference>
<dbReference type="PANTHER" id="PTHR10165:SF154">
    <property type="entry name" value="PAP2 DOMAIN PROTEIN (AFU_ORTHOLOGUE AFUA_1G09730)"/>
    <property type="match status" value="1"/>
</dbReference>
<feature type="transmembrane region" description="Helical" evidence="7">
    <location>
        <begin position="300"/>
        <end position="322"/>
    </location>
</feature>
<evidence type="ECO:0000256" key="4">
    <source>
        <dbReference type="ARBA" id="ARBA00022989"/>
    </source>
</evidence>
<comment type="caution">
    <text evidence="9">The sequence shown here is derived from an EMBL/GenBank/DDBJ whole genome shotgun (WGS) entry which is preliminary data.</text>
</comment>
<feature type="transmembrane region" description="Helical" evidence="7">
    <location>
        <begin position="214"/>
        <end position="237"/>
    </location>
</feature>
<feature type="domain" description="Phosphatidic acid phosphatase type 2/haloperoxidase" evidence="8">
    <location>
        <begin position="130"/>
        <end position="258"/>
    </location>
</feature>
<evidence type="ECO:0000313" key="10">
    <source>
        <dbReference type="Proteomes" id="UP000717696"/>
    </source>
</evidence>
<feature type="transmembrane region" description="Helical" evidence="7">
    <location>
        <begin position="328"/>
        <end position="346"/>
    </location>
</feature>
<dbReference type="SUPFAM" id="SSF48317">
    <property type="entry name" value="Acid phosphatase/Vanadium-dependent haloperoxidase"/>
    <property type="match status" value="1"/>
</dbReference>
<feature type="transmembrane region" description="Helical" evidence="7">
    <location>
        <begin position="81"/>
        <end position="103"/>
    </location>
</feature>
<dbReference type="AlphaFoldDB" id="A0A9P9FC65"/>
<name>A0A9P9FC65_9HYPO</name>
<dbReference type="CDD" id="cd03390">
    <property type="entry name" value="PAP2_containing_1_like"/>
    <property type="match status" value="1"/>
</dbReference>
<dbReference type="InterPro" id="IPR043216">
    <property type="entry name" value="PAP-like"/>
</dbReference>
<evidence type="ECO:0000259" key="8">
    <source>
        <dbReference type="SMART" id="SM00014"/>
    </source>
</evidence>
<dbReference type="Pfam" id="PF01569">
    <property type="entry name" value="PAP2"/>
    <property type="match status" value="2"/>
</dbReference>
<evidence type="ECO:0000256" key="1">
    <source>
        <dbReference type="ARBA" id="ARBA00004141"/>
    </source>
</evidence>
<accession>A0A9P9FC65</accession>
<keyword evidence="5 7" id="KW-0472">Membrane</keyword>
<dbReference type="EMBL" id="JAGMUU010000002">
    <property type="protein sequence ID" value="KAH7160200.1"/>
    <property type="molecule type" value="Genomic_DNA"/>
</dbReference>
<comment type="subcellular location">
    <subcellularLocation>
        <location evidence="1">Membrane</location>
        <topology evidence="1">Multi-pass membrane protein</topology>
    </subcellularLocation>
</comment>
<evidence type="ECO:0000256" key="2">
    <source>
        <dbReference type="ARBA" id="ARBA00008816"/>
    </source>
</evidence>
<evidence type="ECO:0000256" key="6">
    <source>
        <dbReference type="SAM" id="MobiDB-lite"/>
    </source>
</evidence>
<keyword evidence="4 7" id="KW-1133">Transmembrane helix</keyword>
<dbReference type="Gene3D" id="1.20.144.10">
    <property type="entry name" value="Phosphatidic acid phosphatase type 2/haloperoxidase"/>
    <property type="match status" value="1"/>
</dbReference>
<dbReference type="GO" id="GO:0016020">
    <property type="term" value="C:membrane"/>
    <property type="evidence" value="ECO:0007669"/>
    <property type="project" value="UniProtKB-SubCell"/>
</dbReference>
<feature type="transmembrane region" description="Helical" evidence="7">
    <location>
        <begin position="123"/>
        <end position="142"/>
    </location>
</feature>
<evidence type="ECO:0000256" key="3">
    <source>
        <dbReference type="ARBA" id="ARBA00022692"/>
    </source>
</evidence>
<evidence type="ECO:0000256" key="5">
    <source>
        <dbReference type="ARBA" id="ARBA00023136"/>
    </source>
</evidence>
<dbReference type="InterPro" id="IPR036938">
    <property type="entry name" value="PAP2/HPO_sf"/>
</dbReference>
<comment type="similarity">
    <text evidence="2">Belongs to the PA-phosphatase related phosphoesterase family.</text>
</comment>
<dbReference type="SMART" id="SM00014">
    <property type="entry name" value="acidPPc"/>
    <property type="match status" value="1"/>
</dbReference>
<dbReference type="PANTHER" id="PTHR10165">
    <property type="entry name" value="LIPID PHOSPHATE PHOSPHATASE"/>
    <property type="match status" value="1"/>
</dbReference>
<protein>
    <submittedName>
        <fullName evidence="9">PAP2 superfamily-domain-containing protein</fullName>
    </submittedName>
</protein>
<feature type="transmembrane region" description="Helical" evidence="7">
    <location>
        <begin position="31"/>
        <end position="54"/>
    </location>
</feature>
<gene>
    <name evidence="9" type="ORF">B0J13DRAFT_540662</name>
</gene>
<dbReference type="GO" id="GO:0008195">
    <property type="term" value="F:phosphatidate phosphatase activity"/>
    <property type="evidence" value="ECO:0007669"/>
    <property type="project" value="TreeGrafter"/>
</dbReference>
<keyword evidence="10" id="KW-1185">Reference proteome</keyword>
<evidence type="ECO:0000256" key="7">
    <source>
        <dbReference type="SAM" id="Phobius"/>
    </source>
</evidence>
<keyword evidence="3 7" id="KW-0812">Transmembrane</keyword>
<organism evidence="9 10">
    <name type="scientific">Dactylonectria estremocensis</name>
    <dbReference type="NCBI Taxonomy" id="1079267"/>
    <lineage>
        <taxon>Eukaryota</taxon>
        <taxon>Fungi</taxon>
        <taxon>Dikarya</taxon>
        <taxon>Ascomycota</taxon>
        <taxon>Pezizomycotina</taxon>
        <taxon>Sordariomycetes</taxon>
        <taxon>Hypocreomycetidae</taxon>
        <taxon>Hypocreales</taxon>
        <taxon>Nectriaceae</taxon>
        <taxon>Dactylonectria</taxon>
    </lineage>
</organism>
<evidence type="ECO:0000313" key="9">
    <source>
        <dbReference type="EMBL" id="KAH7160200.1"/>
    </source>
</evidence>
<feature type="compositionally biased region" description="Basic and acidic residues" evidence="6">
    <location>
        <begin position="444"/>
        <end position="453"/>
    </location>
</feature>
<dbReference type="GO" id="GO:0046839">
    <property type="term" value="P:phospholipid dephosphorylation"/>
    <property type="evidence" value="ECO:0007669"/>
    <property type="project" value="TreeGrafter"/>
</dbReference>
<feature type="region of interest" description="Disordered" evidence="6">
    <location>
        <begin position="388"/>
        <end position="453"/>
    </location>
</feature>
<dbReference type="OrthoDB" id="8907274at2759"/>
<reference evidence="9" key="1">
    <citation type="journal article" date="2021" name="Nat. Commun.">
        <title>Genetic determinants of endophytism in the Arabidopsis root mycobiome.</title>
        <authorList>
            <person name="Mesny F."/>
            <person name="Miyauchi S."/>
            <person name="Thiergart T."/>
            <person name="Pickel B."/>
            <person name="Atanasova L."/>
            <person name="Karlsson M."/>
            <person name="Huettel B."/>
            <person name="Barry K.W."/>
            <person name="Haridas S."/>
            <person name="Chen C."/>
            <person name="Bauer D."/>
            <person name="Andreopoulos W."/>
            <person name="Pangilinan J."/>
            <person name="LaButti K."/>
            <person name="Riley R."/>
            <person name="Lipzen A."/>
            <person name="Clum A."/>
            <person name="Drula E."/>
            <person name="Henrissat B."/>
            <person name="Kohler A."/>
            <person name="Grigoriev I.V."/>
            <person name="Martin F.M."/>
            <person name="Hacquard S."/>
        </authorList>
    </citation>
    <scope>NUCLEOTIDE SEQUENCE</scope>
    <source>
        <strain evidence="9">MPI-CAGE-AT-0021</strain>
    </source>
</reference>
<dbReference type="Proteomes" id="UP000717696">
    <property type="component" value="Unassembled WGS sequence"/>
</dbReference>